<dbReference type="InterPro" id="IPR015422">
    <property type="entry name" value="PyrdxlP-dep_Trfase_small"/>
</dbReference>
<proteinExistence type="predicted"/>
<name>A0A382R8K7_9ZZZZ</name>
<sequence length="51" mass="5500">VTSRGMTEPAIKEIGNLIIKVLNNLGDNHTEIEVQNQVLSLLKAYPAPGIS</sequence>
<evidence type="ECO:0000313" key="1">
    <source>
        <dbReference type="EMBL" id="SVC93525.1"/>
    </source>
</evidence>
<evidence type="ECO:0008006" key="2">
    <source>
        <dbReference type="Google" id="ProtNLM"/>
    </source>
</evidence>
<dbReference type="SUPFAM" id="SSF53383">
    <property type="entry name" value="PLP-dependent transferases"/>
    <property type="match status" value="1"/>
</dbReference>
<dbReference type="InterPro" id="IPR015424">
    <property type="entry name" value="PyrdxlP-dep_Trfase"/>
</dbReference>
<dbReference type="AlphaFoldDB" id="A0A382R8K7"/>
<organism evidence="1">
    <name type="scientific">marine metagenome</name>
    <dbReference type="NCBI Taxonomy" id="408172"/>
    <lineage>
        <taxon>unclassified sequences</taxon>
        <taxon>metagenomes</taxon>
        <taxon>ecological metagenomes</taxon>
    </lineage>
</organism>
<dbReference type="EMBL" id="UINC01119594">
    <property type="protein sequence ID" value="SVC93525.1"/>
    <property type="molecule type" value="Genomic_DNA"/>
</dbReference>
<accession>A0A382R8K7</accession>
<gene>
    <name evidence="1" type="ORF">METZ01_LOCUS346379</name>
</gene>
<reference evidence="1" key="1">
    <citation type="submission" date="2018-05" db="EMBL/GenBank/DDBJ databases">
        <authorList>
            <person name="Lanie J.A."/>
            <person name="Ng W.-L."/>
            <person name="Kazmierczak K.M."/>
            <person name="Andrzejewski T.M."/>
            <person name="Davidsen T.M."/>
            <person name="Wayne K.J."/>
            <person name="Tettelin H."/>
            <person name="Glass J.I."/>
            <person name="Rusch D."/>
            <person name="Podicherti R."/>
            <person name="Tsui H.-C.T."/>
            <person name="Winkler M.E."/>
        </authorList>
    </citation>
    <scope>NUCLEOTIDE SEQUENCE</scope>
</reference>
<protein>
    <recommendedName>
        <fullName evidence="2">Serine hydroxymethyltransferase-like domain-containing protein</fullName>
    </recommendedName>
</protein>
<dbReference type="Gene3D" id="3.90.1150.10">
    <property type="entry name" value="Aspartate Aminotransferase, domain 1"/>
    <property type="match status" value="1"/>
</dbReference>
<feature type="non-terminal residue" evidence="1">
    <location>
        <position position="1"/>
    </location>
</feature>